<keyword evidence="1" id="KW-0472">Membrane</keyword>
<dbReference type="Proteomes" id="UP001612915">
    <property type="component" value="Unassembled WGS sequence"/>
</dbReference>
<gene>
    <name evidence="2" type="ORF">ACIB24_12610</name>
</gene>
<proteinExistence type="predicted"/>
<reference evidence="2 3" key="1">
    <citation type="submission" date="2024-10" db="EMBL/GenBank/DDBJ databases">
        <title>The Natural Products Discovery Center: Release of the First 8490 Sequenced Strains for Exploring Actinobacteria Biosynthetic Diversity.</title>
        <authorList>
            <person name="Kalkreuter E."/>
            <person name="Kautsar S.A."/>
            <person name="Yang D."/>
            <person name="Bader C.D."/>
            <person name="Teijaro C.N."/>
            <person name="Fluegel L."/>
            <person name="Davis C.M."/>
            <person name="Simpson J.R."/>
            <person name="Lauterbach L."/>
            <person name="Steele A.D."/>
            <person name="Gui C."/>
            <person name="Meng S."/>
            <person name="Li G."/>
            <person name="Viehrig K."/>
            <person name="Ye F."/>
            <person name="Su P."/>
            <person name="Kiefer A.F."/>
            <person name="Nichols A."/>
            <person name="Cepeda A.J."/>
            <person name="Yan W."/>
            <person name="Fan B."/>
            <person name="Jiang Y."/>
            <person name="Adhikari A."/>
            <person name="Zheng C.-J."/>
            <person name="Schuster L."/>
            <person name="Cowan T.M."/>
            <person name="Smanski M.J."/>
            <person name="Chevrette M.G."/>
            <person name="De Carvalho L.P.S."/>
            <person name="Shen B."/>
        </authorList>
    </citation>
    <scope>NUCLEOTIDE SEQUENCE [LARGE SCALE GENOMIC DNA]</scope>
    <source>
        <strain evidence="2 3">NPDC049639</strain>
    </source>
</reference>
<keyword evidence="1" id="KW-0812">Transmembrane</keyword>
<protein>
    <recommendedName>
        <fullName evidence="4">NADH dehydrogenase subunit 6</fullName>
    </recommendedName>
</protein>
<dbReference type="RefSeq" id="WP_398280523.1">
    <property type="nucleotide sequence ID" value="NZ_JBITLV010000004.1"/>
</dbReference>
<evidence type="ECO:0008006" key="4">
    <source>
        <dbReference type="Google" id="ProtNLM"/>
    </source>
</evidence>
<keyword evidence="1" id="KW-1133">Transmembrane helix</keyword>
<organism evidence="2 3">
    <name type="scientific">Spongisporangium articulatum</name>
    <dbReference type="NCBI Taxonomy" id="3362603"/>
    <lineage>
        <taxon>Bacteria</taxon>
        <taxon>Bacillati</taxon>
        <taxon>Actinomycetota</taxon>
        <taxon>Actinomycetes</taxon>
        <taxon>Kineosporiales</taxon>
        <taxon>Kineosporiaceae</taxon>
        <taxon>Spongisporangium</taxon>
    </lineage>
</organism>
<dbReference type="EMBL" id="JBITLV010000004">
    <property type="protein sequence ID" value="MFI7587906.1"/>
    <property type="molecule type" value="Genomic_DNA"/>
</dbReference>
<feature type="transmembrane region" description="Helical" evidence="1">
    <location>
        <begin position="28"/>
        <end position="50"/>
    </location>
</feature>
<sequence length="53" mass="5468">MQLWLLLIVVGAVLLVLGMILGILSTLFGWLGVLAISAGAILTLTGPTGAHRI</sequence>
<evidence type="ECO:0000256" key="1">
    <source>
        <dbReference type="SAM" id="Phobius"/>
    </source>
</evidence>
<accession>A0ABW8ANF4</accession>
<comment type="caution">
    <text evidence="2">The sequence shown here is derived from an EMBL/GenBank/DDBJ whole genome shotgun (WGS) entry which is preliminary data.</text>
</comment>
<evidence type="ECO:0000313" key="2">
    <source>
        <dbReference type="EMBL" id="MFI7587906.1"/>
    </source>
</evidence>
<name>A0ABW8ANF4_9ACTN</name>
<evidence type="ECO:0000313" key="3">
    <source>
        <dbReference type="Proteomes" id="UP001612915"/>
    </source>
</evidence>
<keyword evidence="3" id="KW-1185">Reference proteome</keyword>